<evidence type="ECO:0000313" key="2">
    <source>
        <dbReference type="EMBL" id="MBB6099677.1"/>
    </source>
</evidence>
<dbReference type="AlphaFoldDB" id="A0A841I1V9"/>
<evidence type="ECO:0000256" key="1">
    <source>
        <dbReference type="SAM" id="Phobius"/>
    </source>
</evidence>
<evidence type="ECO:0008006" key="4">
    <source>
        <dbReference type="Google" id="ProtNLM"/>
    </source>
</evidence>
<evidence type="ECO:0000313" key="3">
    <source>
        <dbReference type="Proteomes" id="UP000569951"/>
    </source>
</evidence>
<comment type="caution">
    <text evidence="2">The sequence shown here is derived from an EMBL/GenBank/DDBJ whole genome shotgun (WGS) entry which is preliminary data.</text>
</comment>
<accession>A0A841I1V9</accession>
<dbReference type="InterPro" id="IPR036465">
    <property type="entry name" value="vWFA_dom_sf"/>
</dbReference>
<proteinExistence type="predicted"/>
<dbReference type="Gene3D" id="3.40.50.410">
    <property type="entry name" value="von Willebrand factor, type A domain"/>
    <property type="match status" value="1"/>
</dbReference>
<reference evidence="2 3" key="1">
    <citation type="submission" date="2020-08" db="EMBL/GenBank/DDBJ databases">
        <title>Genomic Encyclopedia of Type Strains, Phase IV (KMG-IV): sequencing the most valuable type-strain genomes for metagenomic binning, comparative biology and taxonomic classification.</title>
        <authorList>
            <person name="Goeker M."/>
        </authorList>
    </citation>
    <scope>NUCLEOTIDE SEQUENCE [LARGE SCALE GENOMIC DNA]</scope>
    <source>
        <strain evidence="2 3">DSM 21458</strain>
    </source>
</reference>
<dbReference type="CDD" id="cd00198">
    <property type="entry name" value="vWFA"/>
    <property type="match status" value="1"/>
</dbReference>
<keyword evidence="1" id="KW-0812">Transmembrane</keyword>
<sequence>MGGSPNIFPRVQRELQRFARTLPEGTEVRLITFDAGPTSDRSFTLPGELDRYLAHVRSLRATGTRTYINRTLKQTVMALRPDERTATLLYLFTDGRDNDSQTRLQDFTRIYQLQRGPHDWLYYLTLGIDVPAEVRAALAPLGRTQALSAAPGTIPALTVSSVRPATLHLGNLHLEPEPSRALEVRTQGGETALQLAVRAPELERHGALLSVTPGRIRSGVNDLRFTLANAANLPEGTYHATLCVQGPDGSMVTPAAVSLELAFHPAARYALEPQSPLPDTLSLFAGQTATLDYTVGGNRWATEAITVRPGTLPDGLSATVNGAASATVRPGDTVRLALENAGELPRDLPQPLALEVEASPGAQVAPVPLPTVTQPPTFLERWGLLLALAALLVLAILMGLWWTGRPWGVLEYDGARHRLRGRTAILPRTAGDLAGLSLERPGARARGPRLLAVPSDIELIDEGYMLEVQDHLEWDTAVAVRSYGKPAGSFTVSRI</sequence>
<gene>
    <name evidence="2" type="ORF">HNR42_003135</name>
</gene>
<keyword evidence="3" id="KW-1185">Reference proteome</keyword>
<name>A0A841I1V9_9DEIO</name>
<protein>
    <recommendedName>
        <fullName evidence="4">von Willebrand factor type A domain-containing protein</fullName>
    </recommendedName>
</protein>
<keyword evidence="1" id="KW-0472">Membrane</keyword>
<feature type="transmembrane region" description="Helical" evidence="1">
    <location>
        <begin position="382"/>
        <end position="402"/>
    </location>
</feature>
<dbReference type="Proteomes" id="UP000569951">
    <property type="component" value="Unassembled WGS sequence"/>
</dbReference>
<keyword evidence="1" id="KW-1133">Transmembrane helix</keyword>
<dbReference type="SUPFAM" id="SSF53300">
    <property type="entry name" value="vWA-like"/>
    <property type="match status" value="1"/>
</dbReference>
<organism evidence="2 3">
    <name type="scientific">Deinobacterium chartae</name>
    <dbReference type="NCBI Taxonomy" id="521158"/>
    <lineage>
        <taxon>Bacteria</taxon>
        <taxon>Thermotogati</taxon>
        <taxon>Deinococcota</taxon>
        <taxon>Deinococci</taxon>
        <taxon>Deinococcales</taxon>
        <taxon>Deinococcaceae</taxon>
        <taxon>Deinobacterium</taxon>
    </lineage>
</organism>
<dbReference type="EMBL" id="JACHHG010000014">
    <property type="protein sequence ID" value="MBB6099677.1"/>
    <property type="molecule type" value="Genomic_DNA"/>
</dbReference>